<feature type="domain" description="MATH" evidence="1">
    <location>
        <begin position="76"/>
        <end position="217"/>
    </location>
</feature>
<dbReference type="Pfam" id="PF22486">
    <property type="entry name" value="MATH_2"/>
    <property type="match status" value="1"/>
</dbReference>
<comment type="caution">
    <text evidence="2">The sequence shown here is derived from an EMBL/GenBank/DDBJ whole genome shotgun (WGS) entry which is preliminary data.</text>
</comment>
<dbReference type="Gene3D" id="2.60.210.10">
    <property type="entry name" value="Apoptosis, Tumor Necrosis Factor Receptor Associated Protein 2, Chain A"/>
    <property type="match status" value="1"/>
</dbReference>
<evidence type="ECO:0000313" key="2">
    <source>
        <dbReference type="EMBL" id="GMT18008.1"/>
    </source>
</evidence>
<dbReference type="SUPFAM" id="SSF49599">
    <property type="entry name" value="TRAF domain-like"/>
    <property type="match status" value="1"/>
</dbReference>
<dbReference type="InterPro" id="IPR008974">
    <property type="entry name" value="TRAF-like"/>
</dbReference>
<evidence type="ECO:0000313" key="3">
    <source>
        <dbReference type="Proteomes" id="UP001432322"/>
    </source>
</evidence>
<proteinExistence type="predicted"/>
<keyword evidence="3" id="KW-1185">Reference proteome</keyword>
<dbReference type="Proteomes" id="UP001432322">
    <property type="component" value="Unassembled WGS sequence"/>
</dbReference>
<dbReference type="InterPro" id="IPR002083">
    <property type="entry name" value="MATH/TRAF_dom"/>
</dbReference>
<dbReference type="AlphaFoldDB" id="A0AAV5VIG0"/>
<gene>
    <name evidence="2" type="ORF">PFISCL1PPCAC_9305</name>
</gene>
<dbReference type="CDD" id="cd00121">
    <property type="entry name" value="MATH"/>
    <property type="match status" value="1"/>
</dbReference>
<evidence type="ECO:0000259" key="1">
    <source>
        <dbReference type="PROSITE" id="PS50144"/>
    </source>
</evidence>
<protein>
    <recommendedName>
        <fullName evidence="1">MATH domain-containing protein</fullName>
    </recommendedName>
</protein>
<feature type="non-terminal residue" evidence="2">
    <location>
        <position position="1"/>
    </location>
</feature>
<dbReference type="PROSITE" id="PS50144">
    <property type="entry name" value="MATH"/>
    <property type="match status" value="1"/>
</dbReference>
<dbReference type="EMBL" id="BTSY01000003">
    <property type="protein sequence ID" value="GMT18008.1"/>
    <property type="molecule type" value="Genomic_DNA"/>
</dbReference>
<reference evidence="2" key="1">
    <citation type="submission" date="2023-10" db="EMBL/GenBank/DDBJ databases">
        <title>Genome assembly of Pristionchus species.</title>
        <authorList>
            <person name="Yoshida K."/>
            <person name="Sommer R.J."/>
        </authorList>
    </citation>
    <scope>NUCLEOTIDE SEQUENCE</scope>
    <source>
        <strain evidence="2">RS5133</strain>
    </source>
</reference>
<accession>A0AAV5VIG0</accession>
<sequence length="220" mass="23900">RKAAAAEAKAAAKAAKAAAKVAANVAAAAANAAVADAAATHAADATTQTNVQQSSVVEIRQAIATLPSSMNNEAISHTFQVCFSNISQLRRETTVRLKSKPSRVVGMDWIVELEHCAITAESFWTKSKTTNHYLGVFVRCTSSMPVGWSCAGRFHFSLHHENWDDYRAYKEGSDSTTPLFNAKYPSWGIPQFMAIETLFNSANGYVKNDAIFLTVKFNTF</sequence>
<organism evidence="2 3">
    <name type="scientific">Pristionchus fissidentatus</name>
    <dbReference type="NCBI Taxonomy" id="1538716"/>
    <lineage>
        <taxon>Eukaryota</taxon>
        <taxon>Metazoa</taxon>
        <taxon>Ecdysozoa</taxon>
        <taxon>Nematoda</taxon>
        <taxon>Chromadorea</taxon>
        <taxon>Rhabditida</taxon>
        <taxon>Rhabditina</taxon>
        <taxon>Diplogasteromorpha</taxon>
        <taxon>Diplogasteroidea</taxon>
        <taxon>Neodiplogasteridae</taxon>
        <taxon>Pristionchus</taxon>
    </lineage>
</organism>
<feature type="non-terminal residue" evidence="2">
    <location>
        <position position="220"/>
    </location>
</feature>
<name>A0AAV5VIG0_9BILA</name>